<name>W7U225_9STRA</name>
<dbReference type="Gene3D" id="3.10.290.10">
    <property type="entry name" value="RNA-binding S4 domain"/>
    <property type="match status" value="1"/>
</dbReference>
<feature type="compositionally biased region" description="Low complexity" evidence="4">
    <location>
        <begin position="101"/>
        <end position="114"/>
    </location>
</feature>
<protein>
    <submittedName>
        <fullName evidence="7">Pseudouridine family</fullName>
    </submittedName>
</protein>
<comment type="similarity">
    <text evidence="1">Belongs to the pseudouridine synthase RluA family.</text>
</comment>
<organism evidence="7 8">
    <name type="scientific">Nannochloropsis gaditana</name>
    <dbReference type="NCBI Taxonomy" id="72520"/>
    <lineage>
        <taxon>Eukaryota</taxon>
        <taxon>Sar</taxon>
        <taxon>Stramenopiles</taxon>
        <taxon>Ochrophyta</taxon>
        <taxon>Eustigmatophyceae</taxon>
        <taxon>Eustigmatales</taxon>
        <taxon>Monodopsidaceae</taxon>
        <taxon>Nannochloropsis</taxon>
    </lineage>
</organism>
<evidence type="ECO:0000313" key="8">
    <source>
        <dbReference type="Proteomes" id="UP000019335"/>
    </source>
</evidence>
<dbReference type="SUPFAM" id="SSF55120">
    <property type="entry name" value="Pseudouridine synthase"/>
    <property type="match status" value="1"/>
</dbReference>
<dbReference type="InterPro" id="IPR020103">
    <property type="entry name" value="PsdUridine_synth_cat_dom_sf"/>
</dbReference>
<dbReference type="PROSITE" id="PS50889">
    <property type="entry name" value="S4"/>
    <property type="match status" value="1"/>
</dbReference>
<dbReference type="Pfam" id="PF00849">
    <property type="entry name" value="PseudoU_synth_2"/>
    <property type="match status" value="1"/>
</dbReference>
<accession>W7U225</accession>
<dbReference type="SMART" id="SM00363">
    <property type="entry name" value="S4"/>
    <property type="match status" value="1"/>
</dbReference>
<feature type="domain" description="RNA-binding S4" evidence="6">
    <location>
        <begin position="152"/>
        <end position="218"/>
    </location>
</feature>
<keyword evidence="5" id="KW-0472">Membrane</keyword>
<keyword evidence="3" id="KW-0694">RNA-binding</keyword>
<dbReference type="CDD" id="cd00165">
    <property type="entry name" value="S4"/>
    <property type="match status" value="1"/>
</dbReference>
<dbReference type="Gene3D" id="3.30.2350.10">
    <property type="entry name" value="Pseudouridine synthase"/>
    <property type="match status" value="2"/>
</dbReference>
<proteinExistence type="inferred from homology"/>
<gene>
    <name evidence="7" type="primary">RluD</name>
    <name evidence="7" type="ORF">Naga_100001g174</name>
</gene>
<dbReference type="PANTHER" id="PTHR21600">
    <property type="entry name" value="MITOCHONDRIAL RNA PSEUDOURIDINE SYNTHASE"/>
    <property type="match status" value="1"/>
</dbReference>
<reference evidence="7 8" key="1">
    <citation type="journal article" date="2014" name="Mol. Plant">
        <title>Chromosome Scale Genome Assembly and Transcriptome Profiling of Nannochloropsis gaditana in Nitrogen Depletion.</title>
        <authorList>
            <person name="Corteggiani Carpinelli E."/>
            <person name="Telatin A."/>
            <person name="Vitulo N."/>
            <person name="Forcato C."/>
            <person name="D'Angelo M."/>
            <person name="Schiavon R."/>
            <person name="Vezzi A."/>
            <person name="Giacometti G.M."/>
            <person name="Morosinotto T."/>
            <person name="Valle G."/>
        </authorList>
    </citation>
    <scope>NUCLEOTIDE SEQUENCE [LARGE SCALE GENOMIC DNA]</scope>
    <source>
        <strain evidence="7 8">B-31</strain>
    </source>
</reference>
<evidence type="ECO:0000313" key="7">
    <source>
        <dbReference type="EMBL" id="EWM26704.1"/>
    </source>
</evidence>
<dbReference type="CDD" id="cd02869">
    <property type="entry name" value="PseudoU_synth_RluA_like"/>
    <property type="match status" value="1"/>
</dbReference>
<sequence>MAKCPPDGTTIAFFSSVHFLIFVMGIYLKTSDGFICPRGGMQRLSLSPCPQQRTVFAMMAGRKPPWQRRGPDKKQDSEDELWVLEQSLLNGSSPRTSAFVPSITPTSKTSSSTPEKTDNTLKDTDGNFGTLRDEANITAQFMFVANTSESLIRVDRLLTQRLKGHSRSSVCDLLDRGFVYVNGSPARKSLKIVEGDEIFVRQCATNERLAEVEEEDIPLDVLYEDEHVIAVNKAPGMVVHPAPGNRNGTFVNALLAHVARRGGEIEEVVGSEGRPGVVHRLDKGTSGVLLAAKTARAHAALSSAFAERRVNKTYLAISIGNPSSQGAVIDVPIGRHPRDRQRMAVAMQARTSHTSSFPGASYAQDAVLNYDGCSEDDQEIGYNSTEGEELLMGRGGNSGNTPLTGRKARSTVKTLAFDGRLSVVEVGIETGRTHQIRVHLQHRRNPVLGDELYGNAQWNARARRRWGVTRPMLHALRLVVDHPVTGDPLRLVAPVPPDMLSVAHGIWPQVKGRENEEWWDMVDRRPSAGDESMTDGKDLIESQQGWEEVVHDPKAGERVVDEFDWEID</sequence>
<comment type="caution">
    <text evidence="7">The sequence shown here is derived from an EMBL/GenBank/DDBJ whole genome shotgun (WGS) entry which is preliminary data.</text>
</comment>
<dbReference type="EMBL" id="AZIL01000609">
    <property type="protein sequence ID" value="EWM26704.1"/>
    <property type="molecule type" value="Genomic_DNA"/>
</dbReference>
<dbReference type="GO" id="GO:0003723">
    <property type="term" value="F:RNA binding"/>
    <property type="evidence" value="ECO:0007669"/>
    <property type="project" value="UniProtKB-KW"/>
</dbReference>
<feature type="region of interest" description="Disordered" evidence="4">
    <location>
        <begin position="93"/>
        <end position="127"/>
    </location>
</feature>
<evidence type="ECO:0000256" key="4">
    <source>
        <dbReference type="SAM" id="MobiDB-lite"/>
    </source>
</evidence>
<dbReference type="InterPro" id="IPR006224">
    <property type="entry name" value="PsdUridine_synth_RluA-like_CS"/>
</dbReference>
<dbReference type="AlphaFoldDB" id="W7U225"/>
<feature type="compositionally biased region" description="Basic and acidic residues" evidence="4">
    <location>
        <begin position="115"/>
        <end position="127"/>
    </location>
</feature>
<dbReference type="Proteomes" id="UP000019335">
    <property type="component" value="Chromosome 8"/>
</dbReference>
<keyword evidence="2" id="KW-0413">Isomerase</keyword>
<evidence type="ECO:0000256" key="5">
    <source>
        <dbReference type="SAM" id="Phobius"/>
    </source>
</evidence>
<evidence type="ECO:0000256" key="1">
    <source>
        <dbReference type="ARBA" id="ARBA00010876"/>
    </source>
</evidence>
<evidence type="ECO:0000256" key="3">
    <source>
        <dbReference type="PROSITE-ProRule" id="PRU00182"/>
    </source>
</evidence>
<dbReference type="InterPro" id="IPR002942">
    <property type="entry name" value="S4_RNA-bd"/>
</dbReference>
<dbReference type="SUPFAM" id="SSF55174">
    <property type="entry name" value="Alpha-L RNA-binding motif"/>
    <property type="match status" value="1"/>
</dbReference>
<keyword evidence="5" id="KW-0812">Transmembrane</keyword>
<dbReference type="GO" id="GO:0009982">
    <property type="term" value="F:pseudouridine synthase activity"/>
    <property type="evidence" value="ECO:0007669"/>
    <property type="project" value="InterPro"/>
</dbReference>
<keyword evidence="5" id="KW-1133">Transmembrane helix</keyword>
<dbReference type="OrthoDB" id="418349at2759"/>
<keyword evidence="8" id="KW-1185">Reference proteome</keyword>
<evidence type="ECO:0000256" key="2">
    <source>
        <dbReference type="ARBA" id="ARBA00023235"/>
    </source>
</evidence>
<dbReference type="PROSITE" id="PS01129">
    <property type="entry name" value="PSI_RLU"/>
    <property type="match status" value="1"/>
</dbReference>
<evidence type="ECO:0000259" key="6">
    <source>
        <dbReference type="SMART" id="SM00363"/>
    </source>
</evidence>
<feature type="transmembrane region" description="Helical" evidence="5">
    <location>
        <begin position="12"/>
        <end position="28"/>
    </location>
</feature>
<dbReference type="GO" id="GO:0000455">
    <property type="term" value="P:enzyme-directed rRNA pseudouridine synthesis"/>
    <property type="evidence" value="ECO:0007669"/>
    <property type="project" value="TreeGrafter"/>
</dbReference>
<dbReference type="InterPro" id="IPR006145">
    <property type="entry name" value="PsdUridine_synth_RsuA/RluA"/>
</dbReference>
<dbReference type="PANTHER" id="PTHR21600:SF44">
    <property type="entry name" value="RIBOSOMAL LARGE SUBUNIT PSEUDOURIDINE SYNTHASE D"/>
    <property type="match status" value="1"/>
</dbReference>
<dbReference type="InterPro" id="IPR050188">
    <property type="entry name" value="RluA_PseudoU_synthase"/>
</dbReference>
<dbReference type="InterPro" id="IPR036986">
    <property type="entry name" value="S4_RNA-bd_sf"/>
</dbReference>